<evidence type="ECO:0000259" key="2">
    <source>
        <dbReference type="Pfam" id="PF10338"/>
    </source>
</evidence>
<evidence type="ECO:0000313" key="3">
    <source>
        <dbReference type="EMBL" id="KAF9468959.1"/>
    </source>
</evidence>
<dbReference type="Pfam" id="PF10338">
    <property type="entry name" value="YBL028C_N"/>
    <property type="match status" value="1"/>
</dbReference>
<accession>A0A9P5YHX7</accession>
<feature type="domain" description="DUF2423" evidence="2">
    <location>
        <begin position="1"/>
        <end position="42"/>
    </location>
</feature>
<dbReference type="PANTHER" id="PTHR28219:SF1">
    <property type="entry name" value="UPF0642 PROTEIN YBL028C"/>
    <property type="match status" value="1"/>
</dbReference>
<reference evidence="3" key="1">
    <citation type="submission" date="2020-11" db="EMBL/GenBank/DDBJ databases">
        <authorList>
            <consortium name="DOE Joint Genome Institute"/>
            <person name="Ahrendt S."/>
            <person name="Riley R."/>
            <person name="Andreopoulos W."/>
            <person name="Labutti K."/>
            <person name="Pangilinan J."/>
            <person name="Ruiz-Duenas F.J."/>
            <person name="Barrasa J.M."/>
            <person name="Sanchez-Garcia M."/>
            <person name="Camarero S."/>
            <person name="Miyauchi S."/>
            <person name="Serrano A."/>
            <person name="Linde D."/>
            <person name="Babiker R."/>
            <person name="Drula E."/>
            <person name="Ayuso-Fernandez I."/>
            <person name="Pacheco R."/>
            <person name="Padilla G."/>
            <person name="Ferreira P."/>
            <person name="Barriuso J."/>
            <person name="Kellner H."/>
            <person name="Castanera R."/>
            <person name="Alfaro M."/>
            <person name="Ramirez L."/>
            <person name="Pisabarro A.G."/>
            <person name="Kuo A."/>
            <person name="Tritt A."/>
            <person name="Lipzen A."/>
            <person name="He G."/>
            <person name="Yan M."/>
            <person name="Ng V."/>
            <person name="Cullen D."/>
            <person name="Martin F."/>
            <person name="Rosso M.-N."/>
            <person name="Henrissat B."/>
            <person name="Hibbett D."/>
            <person name="Martinez A.T."/>
            <person name="Grigoriev I.V."/>
        </authorList>
    </citation>
    <scope>NUCLEOTIDE SEQUENCE</scope>
    <source>
        <strain evidence="3">CBS 247.69</strain>
    </source>
</reference>
<dbReference type="InterPro" id="IPR019434">
    <property type="entry name" value="DUF2423"/>
</dbReference>
<proteinExistence type="predicted"/>
<evidence type="ECO:0000313" key="4">
    <source>
        <dbReference type="Proteomes" id="UP000807353"/>
    </source>
</evidence>
<dbReference type="EMBL" id="MU150231">
    <property type="protein sequence ID" value="KAF9468959.1"/>
    <property type="molecule type" value="Genomic_DNA"/>
</dbReference>
<dbReference type="OrthoDB" id="4087970at2759"/>
<evidence type="ECO:0000256" key="1">
    <source>
        <dbReference type="SAM" id="MobiDB-lite"/>
    </source>
</evidence>
<comment type="caution">
    <text evidence="3">The sequence shown here is derived from an EMBL/GenBank/DDBJ whole genome shotgun (WGS) entry which is preliminary data.</text>
</comment>
<name>A0A9P5YHX7_9AGAR</name>
<dbReference type="AlphaFoldDB" id="A0A9P5YHX7"/>
<organism evidence="3 4">
    <name type="scientific">Collybia nuda</name>
    <dbReference type="NCBI Taxonomy" id="64659"/>
    <lineage>
        <taxon>Eukaryota</taxon>
        <taxon>Fungi</taxon>
        <taxon>Dikarya</taxon>
        <taxon>Basidiomycota</taxon>
        <taxon>Agaricomycotina</taxon>
        <taxon>Agaricomycetes</taxon>
        <taxon>Agaricomycetidae</taxon>
        <taxon>Agaricales</taxon>
        <taxon>Tricholomatineae</taxon>
        <taxon>Clitocybaceae</taxon>
        <taxon>Collybia</taxon>
    </lineage>
</organism>
<dbReference type="GO" id="GO:0030687">
    <property type="term" value="C:preribosome, large subunit precursor"/>
    <property type="evidence" value="ECO:0007669"/>
    <property type="project" value="TreeGrafter"/>
</dbReference>
<sequence>MAKSIRSKAKRTFRSKKRETGVYAATEAARLHRLNAKLVSVASADKQEGVSAEGFEGDDNDMLESIVVDVETSKRISTHGTRGSRREEWRASKGLVARPARDAMNRQGGIAGRRKAGRSKRRR</sequence>
<feature type="region of interest" description="Disordered" evidence="1">
    <location>
        <begin position="74"/>
        <end position="123"/>
    </location>
</feature>
<protein>
    <recommendedName>
        <fullName evidence="2">DUF2423 domain-containing protein</fullName>
    </recommendedName>
</protein>
<feature type="compositionally biased region" description="Basic residues" evidence="1">
    <location>
        <begin position="112"/>
        <end position="123"/>
    </location>
</feature>
<dbReference type="Proteomes" id="UP000807353">
    <property type="component" value="Unassembled WGS sequence"/>
</dbReference>
<keyword evidence="4" id="KW-1185">Reference proteome</keyword>
<dbReference type="PANTHER" id="PTHR28219">
    <property type="entry name" value="UPF0642 PROTEIN YBL028C"/>
    <property type="match status" value="1"/>
</dbReference>
<gene>
    <name evidence="3" type="ORF">BDZ94DRAFT_1279464</name>
</gene>